<organism evidence="2 3">
    <name type="scientific">Babesia gibsoni</name>
    <dbReference type="NCBI Taxonomy" id="33632"/>
    <lineage>
        <taxon>Eukaryota</taxon>
        <taxon>Sar</taxon>
        <taxon>Alveolata</taxon>
        <taxon>Apicomplexa</taxon>
        <taxon>Aconoidasida</taxon>
        <taxon>Piroplasmida</taxon>
        <taxon>Babesiidae</taxon>
        <taxon>Babesia</taxon>
    </lineage>
</organism>
<evidence type="ECO:0000256" key="1">
    <source>
        <dbReference type="SAM" id="Phobius"/>
    </source>
</evidence>
<keyword evidence="1" id="KW-0472">Membrane</keyword>
<keyword evidence="1" id="KW-0812">Transmembrane</keyword>
<keyword evidence="3" id="KW-1185">Reference proteome</keyword>
<feature type="transmembrane region" description="Helical" evidence="1">
    <location>
        <begin position="79"/>
        <end position="102"/>
    </location>
</feature>
<proteinExistence type="predicted"/>
<reference evidence="2" key="1">
    <citation type="submission" date="2023-08" db="EMBL/GenBank/DDBJ databases">
        <title>Draft sequence of the Babesia gibsoni genome.</title>
        <authorList>
            <person name="Yamagishi J.Y."/>
            <person name="Xuan X.X."/>
        </authorList>
    </citation>
    <scope>NUCLEOTIDE SEQUENCE</scope>
    <source>
        <strain evidence="2">Azabu</strain>
    </source>
</reference>
<keyword evidence="1" id="KW-1133">Transmembrane helix</keyword>
<dbReference type="AlphaFoldDB" id="A0AAD8LLE7"/>
<name>A0AAD8LLE7_BABGI</name>
<feature type="transmembrane region" description="Helical" evidence="1">
    <location>
        <begin position="24"/>
        <end position="42"/>
    </location>
</feature>
<accession>A0AAD8LLE7</accession>
<protein>
    <submittedName>
        <fullName evidence="2">Uncharacterized protein</fullName>
    </submittedName>
</protein>
<gene>
    <name evidence="2" type="ORF">BgAZ_205890</name>
</gene>
<sequence length="113" mass="12936">MTLDDIMTAIKLQLSASVLPETRWHIAVIYTVVILLLILRLYTGEPLRNLLFVQPEEFAEYYETEFYIRPITTGTVRPFSLIATFAMNLLPLLFPIFISGLFNRLSGQQPNDG</sequence>
<comment type="caution">
    <text evidence="2">The sequence shown here is derived from an EMBL/GenBank/DDBJ whole genome shotgun (WGS) entry which is preliminary data.</text>
</comment>
<evidence type="ECO:0000313" key="3">
    <source>
        <dbReference type="Proteomes" id="UP001230268"/>
    </source>
</evidence>
<dbReference type="EMBL" id="JAVEPI010000002">
    <property type="protein sequence ID" value="KAK1443713.1"/>
    <property type="molecule type" value="Genomic_DNA"/>
</dbReference>
<evidence type="ECO:0000313" key="2">
    <source>
        <dbReference type="EMBL" id="KAK1443713.1"/>
    </source>
</evidence>
<dbReference type="Proteomes" id="UP001230268">
    <property type="component" value="Unassembled WGS sequence"/>
</dbReference>